<dbReference type="InterPro" id="IPR050950">
    <property type="entry name" value="HTH-type_LysR_regulators"/>
</dbReference>
<dbReference type="SUPFAM" id="SSF46785">
    <property type="entry name" value="Winged helix' DNA-binding domain"/>
    <property type="match status" value="1"/>
</dbReference>
<evidence type="ECO:0000313" key="7">
    <source>
        <dbReference type="Proteomes" id="UP001216674"/>
    </source>
</evidence>
<dbReference type="SUPFAM" id="SSF53850">
    <property type="entry name" value="Periplasmic binding protein-like II"/>
    <property type="match status" value="1"/>
</dbReference>
<comment type="similarity">
    <text evidence="1">Belongs to the LysR transcriptional regulatory family.</text>
</comment>
<dbReference type="PANTHER" id="PTHR30419">
    <property type="entry name" value="HTH-TYPE TRANSCRIPTIONAL REGULATOR YBHD"/>
    <property type="match status" value="1"/>
</dbReference>
<name>A0ABT6B0P3_9BURK</name>
<dbReference type="Gene3D" id="3.40.190.290">
    <property type="match status" value="1"/>
</dbReference>
<keyword evidence="7" id="KW-1185">Reference proteome</keyword>
<gene>
    <name evidence="6" type="ORF">P3W85_36830</name>
</gene>
<dbReference type="PRINTS" id="PR00039">
    <property type="entry name" value="HTHLYSR"/>
</dbReference>
<dbReference type="Pfam" id="PF00126">
    <property type="entry name" value="HTH_1"/>
    <property type="match status" value="1"/>
</dbReference>
<evidence type="ECO:0000259" key="5">
    <source>
        <dbReference type="PROSITE" id="PS50931"/>
    </source>
</evidence>
<protein>
    <submittedName>
        <fullName evidence="6">LysR substrate-binding domain-containing protein</fullName>
    </submittedName>
</protein>
<dbReference type="Proteomes" id="UP001216674">
    <property type="component" value="Unassembled WGS sequence"/>
</dbReference>
<evidence type="ECO:0000256" key="2">
    <source>
        <dbReference type="ARBA" id="ARBA00023015"/>
    </source>
</evidence>
<dbReference type="InterPro" id="IPR005119">
    <property type="entry name" value="LysR_subst-bd"/>
</dbReference>
<dbReference type="InterPro" id="IPR036388">
    <property type="entry name" value="WH-like_DNA-bd_sf"/>
</dbReference>
<dbReference type="Pfam" id="PF03466">
    <property type="entry name" value="LysR_substrate"/>
    <property type="match status" value="1"/>
</dbReference>
<evidence type="ECO:0000256" key="4">
    <source>
        <dbReference type="ARBA" id="ARBA00023163"/>
    </source>
</evidence>
<dbReference type="Gene3D" id="1.10.10.10">
    <property type="entry name" value="Winged helix-like DNA-binding domain superfamily/Winged helix DNA-binding domain"/>
    <property type="match status" value="1"/>
</dbReference>
<evidence type="ECO:0000256" key="1">
    <source>
        <dbReference type="ARBA" id="ARBA00009437"/>
    </source>
</evidence>
<accession>A0ABT6B0P3</accession>
<dbReference type="PROSITE" id="PS50931">
    <property type="entry name" value="HTH_LYSR"/>
    <property type="match status" value="1"/>
</dbReference>
<feature type="domain" description="HTH lysR-type" evidence="5">
    <location>
        <begin position="14"/>
        <end position="70"/>
    </location>
</feature>
<dbReference type="EMBL" id="JARJLM010000593">
    <property type="protein sequence ID" value="MDF3838459.1"/>
    <property type="molecule type" value="Genomic_DNA"/>
</dbReference>
<proteinExistence type="inferred from homology"/>
<dbReference type="InterPro" id="IPR000847">
    <property type="entry name" value="LysR_HTH_N"/>
</dbReference>
<evidence type="ECO:0000256" key="3">
    <source>
        <dbReference type="ARBA" id="ARBA00023125"/>
    </source>
</evidence>
<evidence type="ECO:0000313" key="6">
    <source>
        <dbReference type="EMBL" id="MDF3838459.1"/>
    </source>
</evidence>
<sequence>MQTPSHDIAWARRLKFRHLETFLVLTESGSLTQAAVSMHMTQSAVSHWLSDLEEAIGVTLLTRGRKLQLTPAGEILKDHALRILGDLRRTQADLQSAAIGAARQLRVGSIHSGLMTLLPDAIHQFRGMAPNVSIRVTDAPFMQLLDALQRRDIDLAILPLDERMHGVNFQSEVLIEDTMEVVVGRMHPLAMQTDVSWKSLEPYPWIAPPANTLMRRRLEKALLDAGLMLRAHIETSSIPLIQALLEESNDVAALAGQVARRLHHQGLVHRLRLHTPRNFGVIGLVWDDGESNDMRRSFIDVLRHVVKQKSGEEFVF</sequence>
<dbReference type="RefSeq" id="WP_276268413.1">
    <property type="nucleotide sequence ID" value="NZ_JARJLM010000593.1"/>
</dbReference>
<dbReference type="InterPro" id="IPR036390">
    <property type="entry name" value="WH_DNA-bd_sf"/>
</dbReference>
<dbReference type="PANTHER" id="PTHR30419:SF8">
    <property type="entry name" value="NITROGEN ASSIMILATION TRANSCRIPTIONAL ACTIVATOR-RELATED"/>
    <property type="match status" value="1"/>
</dbReference>
<keyword evidence="4" id="KW-0804">Transcription</keyword>
<comment type="caution">
    <text evidence="6">The sequence shown here is derived from an EMBL/GenBank/DDBJ whole genome shotgun (WGS) entry which is preliminary data.</text>
</comment>
<organism evidence="6 7">
    <name type="scientific">Cupriavidus basilensis</name>
    <dbReference type="NCBI Taxonomy" id="68895"/>
    <lineage>
        <taxon>Bacteria</taxon>
        <taxon>Pseudomonadati</taxon>
        <taxon>Pseudomonadota</taxon>
        <taxon>Betaproteobacteria</taxon>
        <taxon>Burkholderiales</taxon>
        <taxon>Burkholderiaceae</taxon>
        <taxon>Cupriavidus</taxon>
    </lineage>
</organism>
<keyword evidence="3" id="KW-0238">DNA-binding</keyword>
<keyword evidence="2" id="KW-0805">Transcription regulation</keyword>
<reference evidence="6 7" key="1">
    <citation type="submission" date="2023-03" db="EMBL/GenBank/DDBJ databases">
        <title>Draft assemblies of triclosan tolerant bacteria isolated from returned activated sludge.</title>
        <authorList>
            <person name="Van Hamelsveld S."/>
        </authorList>
    </citation>
    <scope>NUCLEOTIDE SEQUENCE [LARGE SCALE GENOMIC DNA]</scope>
    <source>
        <strain evidence="6 7">GW210010_S58</strain>
    </source>
</reference>